<dbReference type="EMBL" id="JAMZEJ010000005">
    <property type="protein sequence ID" value="MCQ8240937.1"/>
    <property type="molecule type" value="Genomic_DNA"/>
</dbReference>
<dbReference type="SMART" id="SM00260">
    <property type="entry name" value="CheW"/>
    <property type="match status" value="1"/>
</dbReference>
<dbReference type="Gene3D" id="3.30.565.10">
    <property type="entry name" value="Histidine kinase-like ATPase, C-terminal domain"/>
    <property type="match status" value="1"/>
</dbReference>
<evidence type="ECO:0000313" key="12">
    <source>
        <dbReference type="EMBL" id="MCQ8240937.1"/>
    </source>
</evidence>
<dbReference type="Pfam" id="PF00072">
    <property type="entry name" value="Response_reg"/>
    <property type="match status" value="1"/>
</dbReference>
<keyword evidence="13" id="KW-1185">Reference proteome</keyword>
<dbReference type="PROSITE" id="PS50110">
    <property type="entry name" value="RESPONSE_REGULATORY"/>
    <property type="match status" value="1"/>
</dbReference>
<protein>
    <recommendedName>
        <fullName evidence="2">histidine kinase</fullName>
        <ecNumber evidence="2">2.7.13.3</ecNumber>
    </recommendedName>
</protein>
<accession>A0ABT1VX77</accession>
<evidence type="ECO:0000259" key="10">
    <source>
        <dbReference type="PROSITE" id="PS50110"/>
    </source>
</evidence>
<keyword evidence="3 8" id="KW-0597">Phosphoprotein</keyword>
<dbReference type="InterPro" id="IPR003594">
    <property type="entry name" value="HATPase_dom"/>
</dbReference>
<dbReference type="SMART" id="SM00448">
    <property type="entry name" value="REC"/>
    <property type="match status" value="1"/>
</dbReference>
<dbReference type="SUPFAM" id="SSF50341">
    <property type="entry name" value="CheW-like"/>
    <property type="match status" value="1"/>
</dbReference>
<feature type="region of interest" description="Disordered" evidence="9">
    <location>
        <begin position="115"/>
        <end position="190"/>
    </location>
</feature>
<dbReference type="RefSeq" id="WP_422919685.1">
    <property type="nucleotide sequence ID" value="NZ_JAMZEJ010000005.1"/>
</dbReference>
<organism evidence="12 13">
    <name type="scientific">Rhizosaccharibacter radicis</name>
    <dbReference type="NCBI Taxonomy" id="2782605"/>
    <lineage>
        <taxon>Bacteria</taxon>
        <taxon>Pseudomonadati</taxon>
        <taxon>Pseudomonadota</taxon>
        <taxon>Alphaproteobacteria</taxon>
        <taxon>Acetobacterales</taxon>
        <taxon>Acetobacteraceae</taxon>
        <taxon>Rhizosaccharibacter</taxon>
    </lineage>
</organism>
<evidence type="ECO:0000256" key="6">
    <source>
        <dbReference type="ARBA" id="ARBA00023012"/>
    </source>
</evidence>
<dbReference type="Proteomes" id="UP001524547">
    <property type="component" value="Unassembled WGS sequence"/>
</dbReference>
<evidence type="ECO:0000256" key="4">
    <source>
        <dbReference type="ARBA" id="ARBA00022679"/>
    </source>
</evidence>
<gene>
    <name evidence="12" type="ORF">NFI88_08825</name>
</gene>
<feature type="compositionally biased region" description="Low complexity" evidence="9">
    <location>
        <begin position="157"/>
        <end position="173"/>
    </location>
</feature>
<feature type="domain" description="Response regulatory" evidence="10">
    <location>
        <begin position="659"/>
        <end position="777"/>
    </location>
</feature>
<feature type="domain" description="HPt" evidence="11">
    <location>
        <begin position="10"/>
        <end position="107"/>
    </location>
</feature>
<feature type="modified residue" description="Phosphohistidine" evidence="7">
    <location>
        <position position="54"/>
    </location>
</feature>
<comment type="catalytic activity">
    <reaction evidence="1">
        <text>ATP + protein L-histidine = ADP + protein N-phospho-L-histidine.</text>
        <dbReference type="EC" id="2.7.13.3"/>
    </reaction>
</comment>
<evidence type="ECO:0000256" key="8">
    <source>
        <dbReference type="PROSITE-ProRule" id="PRU00169"/>
    </source>
</evidence>
<dbReference type="PANTHER" id="PTHR43395:SF1">
    <property type="entry name" value="CHEMOTAXIS PROTEIN CHEA"/>
    <property type="match status" value="1"/>
</dbReference>
<dbReference type="InterPro" id="IPR036641">
    <property type="entry name" value="HPT_dom_sf"/>
</dbReference>
<dbReference type="CDD" id="cd00088">
    <property type="entry name" value="HPT"/>
    <property type="match status" value="1"/>
</dbReference>
<comment type="caution">
    <text evidence="12">The sequence shown here is derived from an EMBL/GenBank/DDBJ whole genome shotgun (WGS) entry which is preliminary data.</text>
</comment>
<dbReference type="InterPro" id="IPR002545">
    <property type="entry name" value="CheW-lke_dom"/>
</dbReference>
<dbReference type="SUPFAM" id="SSF47226">
    <property type="entry name" value="Histidine-containing phosphotransfer domain, HPT domain"/>
    <property type="match status" value="1"/>
</dbReference>
<dbReference type="SUPFAM" id="SSF52172">
    <property type="entry name" value="CheY-like"/>
    <property type="match status" value="1"/>
</dbReference>
<dbReference type="Pfam" id="PF01627">
    <property type="entry name" value="Hpt"/>
    <property type="match status" value="1"/>
</dbReference>
<feature type="modified residue" description="4-aspartylphosphate" evidence="8">
    <location>
        <position position="710"/>
    </location>
</feature>
<sequence>MAGGAADGVVSDFRQELLAAFEAEYREHLLVARAALAAGALGGDRLRDVFRRVHSLKGAARAVDLPRVEEIAHGLESRLNAVVEAGRPLDDAEAAALARGLDEIEAAVALEQAGSAGWPDEPPGLPDPAAPRDRQEAPTGEGLAGNGAGPARDDGAEAPSATVPATATEVPAAGDHPSPLRPDAPASSGERVPVAANLRVSDAEIEALGIRAHAVAAMLDRAGTGAVLADLAAELRGLLRDRRQSLSASGSLASGVAAEEDEKLSGFARRLDRLAREQGPLLRRAGLEAAALQDDAERLSLVPADSVLGGLDAVARALAREQGLEIVVRVEGLSLRARRGVLQALRDPAIQMLRNAVGHGLVPRAAGAAWTGGEIELALRQEGDRLVLTVSDNGSGPDLHRIEAAGRRTGLLATAPDAPPPTEAELLALPFSSGLSTARAADRLSGRGMGLSIVAEAARRLRGDASLLIRRDERGAPAGAVLRLSVPLGAARRTLLMVSAAGHRLALPAAAVSRLLRAAPASIEQANGRPVLRLPGRDGPELLPLGWLDVLLGGGGGERPSGRDLPVLVLQDGRRRAAVVVDALCEVDGFTMSTLPVPGLASDRIAGTVLAAGGRPVPVLDAGWLLQAVLDNAAPAPLAADGRTEGRGVVSRNERQQPTILVVDDSITTRTLERSILQAQGYRVLLAVDGVDALTVLRTTEREVDVVVADVEMPRLDGFGLLDAMQRDPRLRQVPVILMTSRGEAADVARGMELGARAYLTKQRFDQGALLEAIGQLLP</sequence>
<evidence type="ECO:0000256" key="5">
    <source>
        <dbReference type="ARBA" id="ARBA00022777"/>
    </source>
</evidence>
<reference evidence="12 13" key="1">
    <citation type="submission" date="2022-06" db="EMBL/GenBank/DDBJ databases">
        <title>Rhizosaccharibacter gen. nov. sp. nov. KSS12, endophytic bacteria isolated from sugarcane.</title>
        <authorList>
            <person name="Pitiwittayakul N."/>
        </authorList>
    </citation>
    <scope>NUCLEOTIDE SEQUENCE [LARGE SCALE GENOMIC DNA]</scope>
    <source>
        <strain evidence="12 13">KSS12</strain>
    </source>
</reference>
<dbReference type="InterPro" id="IPR051315">
    <property type="entry name" value="Bact_Chemotaxis_CheA"/>
</dbReference>
<dbReference type="InterPro" id="IPR036890">
    <property type="entry name" value="HATPase_C_sf"/>
</dbReference>
<evidence type="ECO:0000256" key="7">
    <source>
        <dbReference type="PROSITE-ProRule" id="PRU00110"/>
    </source>
</evidence>
<dbReference type="InterPro" id="IPR011006">
    <property type="entry name" value="CheY-like_superfamily"/>
</dbReference>
<dbReference type="InterPro" id="IPR008207">
    <property type="entry name" value="Sig_transdc_His_kin_Hpt_dom"/>
</dbReference>
<dbReference type="InterPro" id="IPR001789">
    <property type="entry name" value="Sig_transdc_resp-reg_receiver"/>
</dbReference>
<evidence type="ECO:0000256" key="9">
    <source>
        <dbReference type="SAM" id="MobiDB-lite"/>
    </source>
</evidence>
<dbReference type="Gene3D" id="3.40.50.2300">
    <property type="match status" value="1"/>
</dbReference>
<dbReference type="EC" id="2.7.13.3" evidence="2"/>
<dbReference type="Pfam" id="PF02518">
    <property type="entry name" value="HATPase_c"/>
    <property type="match status" value="1"/>
</dbReference>
<evidence type="ECO:0000313" key="13">
    <source>
        <dbReference type="Proteomes" id="UP001524547"/>
    </source>
</evidence>
<keyword evidence="5" id="KW-0418">Kinase</keyword>
<dbReference type="PROSITE" id="PS50894">
    <property type="entry name" value="HPT"/>
    <property type="match status" value="1"/>
</dbReference>
<evidence type="ECO:0000259" key="11">
    <source>
        <dbReference type="PROSITE" id="PS50894"/>
    </source>
</evidence>
<dbReference type="SMART" id="SM00073">
    <property type="entry name" value="HPT"/>
    <property type="match status" value="1"/>
</dbReference>
<evidence type="ECO:0000256" key="3">
    <source>
        <dbReference type="ARBA" id="ARBA00022553"/>
    </source>
</evidence>
<evidence type="ECO:0000256" key="1">
    <source>
        <dbReference type="ARBA" id="ARBA00000085"/>
    </source>
</evidence>
<dbReference type="SMART" id="SM00387">
    <property type="entry name" value="HATPase_c"/>
    <property type="match status" value="1"/>
</dbReference>
<dbReference type="SUPFAM" id="SSF55874">
    <property type="entry name" value="ATPase domain of HSP90 chaperone/DNA topoisomerase II/histidine kinase"/>
    <property type="match status" value="1"/>
</dbReference>
<dbReference type="InterPro" id="IPR036061">
    <property type="entry name" value="CheW-like_dom_sf"/>
</dbReference>
<keyword evidence="6" id="KW-0902">Two-component regulatory system</keyword>
<evidence type="ECO:0000256" key="2">
    <source>
        <dbReference type="ARBA" id="ARBA00012438"/>
    </source>
</evidence>
<name>A0ABT1VX77_9PROT</name>
<feature type="compositionally biased region" description="Pro residues" evidence="9">
    <location>
        <begin position="120"/>
        <end position="129"/>
    </location>
</feature>
<keyword evidence="4" id="KW-0808">Transferase</keyword>
<proteinExistence type="predicted"/>
<dbReference type="Gene3D" id="1.20.120.160">
    <property type="entry name" value="HPT domain"/>
    <property type="match status" value="1"/>
</dbReference>
<dbReference type="Pfam" id="PF01584">
    <property type="entry name" value="CheW"/>
    <property type="match status" value="1"/>
</dbReference>
<dbReference type="PANTHER" id="PTHR43395">
    <property type="entry name" value="SENSOR HISTIDINE KINASE CHEA"/>
    <property type="match status" value="1"/>
</dbReference>